<dbReference type="Proteomes" id="UP000799537">
    <property type="component" value="Unassembled WGS sequence"/>
</dbReference>
<dbReference type="InterPro" id="IPR021719">
    <property type="entry name" value="Prot_inh_I78"/>
</dbReference>
<dbReference type="EMBL" id="ML993580">
    <property type="protein sequence ID" value="KAF2172991.1"/>
    <property type="molecule type" value="Genomic_DNA"/>
</dbReference>
<reference evidence="2" key="1">
    <citation type="journal article" date="2020" name="Stud. Mycol.">
        <title>101 Dothideomycetes genomes: a test case for predicting lifestyles and emergence of pathogens.</title>
        <authorList>
            <person name="Haridas S."/>
            <person name="Albert R."/>
            <person name="Binder M."/>
            <person name="Bloem J."/>
            <person name="Labutti K."/>
            <person name="Salamov A."/>
            <person name="Andreopoulos B."/>
            <person name="Baker S."/>
            <person name="Barry K."/>
            <person name="Bills G."/>
            <person name="Bluhm B."/>
            <person name="Cannon C."/>
            <person name="Castanera R."/>
            <person name="Culley D."/>
            <person name="Daum C."/>
            <person name="Ezra D."/>
            <person name="Gonzalez J."/>
            <person name="Henrissat B."/>
            <person name="Kuo A."/>
            <person name="Liang C."/>
            <person name="Lipzen A."/>
            <person name="Lutzoni F."/>
            <person name="Magnuson J."/>
            <person name="Mondo S."/>
            <person name="Nolan M."/>
            <person name="Ohm R."/>
            <person name="Pangilinan J."/>
            <person name="Park H.-J."/>
            <person name="Ramirez L."/>
            <person name="Alfaro M."/>
            <person name="Sun H."/>
            <person name="Tritt A."/>
            <person name="Yoshinaga Y."/>
            <person name="Zwiers L.-H."/>
            <person name="Turgeon B."/>
            <person name="Goodwin S."/>
            <person name="Spatafora J."/>
            <person name="Crous P."/>
            <person name="Grigoriev I."/>
        </authorList>
    </citation>
    <scope>NUCLEOTIDE SEQUENCE</scope>
    <source>
        <strain evidence="2">ATCC 36951</strain>
    </source>
</reference>
<name>A0A6A6D0V1_ZASCE</name>
<protein>
    <submittedName>
        <fullName evidence="2">Uncharacterized protein</fullName>
    </submittedName>
</protein>
<evidence type="ECO:0000313" key="3">
    <source>
        <dbReference type="Proteomes" id="UP000799537"/>
    </source>
</evidence>
<dbReference type="Pfam" id="PF11720">
    <property type="entry name" value="Inhibitor_I78"/>
    <property type="match status" value="1"/>
</dbReference>
<proteinExistence type="predicted"/>
<dbReference type="RefSeq" id="XP_033673880.1">
    <property type="nucleotide sequence ID" value="XM_033803832.1"/>
</dbReference>
<evidence type="ECO:0000313" key="2">
    <source>
        <dbReference type="EMBL" id="KAF2172991.1"/>
    </source>
</evidence>
<evidence type="ECO:0000256" key="1">
    <source>
        <dbReference type="SAM" id="MobiDB-lite"/>
    </source>
</evidence>
<keyword evidence="3" id="KW-1185">Reference proteome</keyword>
<dbReference type="OrthoDB" id="10013825at2759"/>
<accession>A0A6A6D0V1</accession>
<feature type="compositionally biased region" description="Basic and acidic residues" evidence="1">
    <location>
        <begin position="57"/>
        <end position="70"/>
    </location>
</feature>
<dbReference type="AlphaFoldDB" id="A0A6A6D0V1"/>
<organism evidence="2 3">
    <name type="scientific">Zasmidium cellare ATCC 36951</name>
    <dbReference type="NCBI Taxonomy" id="1080233"/>
    <lineage>
        <taxon>Eukaryota</taxon>
        <taxon>Fungi</taxon>
        <taxon>Dikarya</taxon>
        <taxon>Ascomycota</taxon>
        <taxon>Pezizomycotina</taxon>
        <taxon>Dothideomycetes</taxon>
        <taxon>Dothideomycetidae</taxon>
        <taxon>Mycosphaerellales</taxon>
        <taxon>Mycosphaerellaceae</taxon>
        <taxon>Zasmidium</taxon>
    </lineage>
</organism>
<feature type="region of interest" description="Disordered" evidence="1">
    <location>
        <begin position="56"/>
        <end position="80"/>
    </location>
</feature>
<dbReference type="PANTHER" id="PTHR39600:SF1">
    <property type="entry name" value="PEPTIDASE INHIBITOR I78 FAMILY PROTEIN"/>
    <property type="match status" value="1"/>
</dbReference>
<dbReference type="Gene3D" id="3.30.10.10">
    <property type="entry name" value="Trypsin Inhibitor V, subunit A"/>
    <property type="match status" value="1"/>
</dbReference>
<sequence>MPLVVPGLQSNSGDQTQQWFQKLAGKKIGEKHDENTFAKGDLPQEHRVLKGDSMMTMDHKPDRLNIHTGEDGTVTKVTHG</sequence>
<dbReference type="PANTHER" id="PTHR39600">
    <property type="entry name" value="PEPTIDASE INHIBITOR I78 FAMILY PROTEIN"/>
    <property type="match status" value="1"/>
</dbReference>
<gene>
    <name evidence="2" type="ORF">M409DRAFT_16941</name>
</gene>
<dbReference type="GeneID" id="54557104"/>